<protein>
    <submittedName>
        <fullName evidence="1">Uncharacterized protein</fullName>
    </submittedName>
</protein>
<evidence type="ECO:0000313" key="1">
    <source>
        <dbReference type="EnsemblPlants" id="MELO3C025978.2.1"/>
    </source>
</evidence>
<reference evidence="1" key="1">
    <citation type="submission" date="2023-03" db="UniProtKB">
        <authorList>
            <consortium name="EnsemblPlants"/>
        </authorList>
    </citation>
    <scope>IDENTIFICATION</scope>
</reference>
<accession>A0A9I9DY02</accession>
<proteinExistence type="predicted"/>
<sequence>MVECKQNFPSTVILFFLRESNLWLTYSNHPPKPIQSATIIRTSLNTPLPFKHGVKTLITAREETTKTTPSKHNPKAFHHVRLDGHELRVYIAPIEVT</sequence>
<dbReference type="Gramene" id="MELO3C025978.2.1">
    <property type="protein sequence ID" value="MELO3C025978.2.1"/>
    <property type="gene ID" value="MELO3C025978.2"/>
</dbReference>
<dbReference type="AlphaFoldDB" id="A0A9I9DY02"/>
<name>A0A9I9DY02_CUCME</name>
<organism evidence="1">
    <name type="scientific">Cucumis melo</name>
    <name type="common">Muskmelon</name>
    <dbReference type="NCBI Taxonomy" id="3656"/>
    <lineage>
        <taxon>Eukaryota</taxon>
        <taxon>Viridiplantae</taxon>
        <taxon>Streptophyta</taxon>
        <taxon>Embryophyta</taxon>
        <taxon>Tracheophyta</taxon>
        <taxon>Spermatophyta</taxon>
        <taxon>Magnoliopsida</taxon>
        <taxon>eudicotyledons</taxon>
        <taxon>Gunneridae</taxon>
        <taxon>Pentapetalae</taxon>
        <taxon>rosids</taxon>
        <taxon>fabids</taxon>
        <taxon>Cucurbitales</taxon>
        <taxon>Cucurbitaceae</taxon>
        <taxon>Benincaseae</taxon>
        <taxon>Cucumis</taxon>
    </lineage>
</organism>
<dbReference type="EnsemblPlants" id="MELO3C025978.2.1">
    <property type="protein sequence ID" value="MELO3C025978.2.1"/>
    <property type="gene ID" value="MELO3C025978.2"/>
</dbReference>